<dbReference type="RefSeq" id="XP_004368207.1">
    <property type="nucleotide sequence ID" value="XM_004368150.1"/>
</dbReference>
<feature type="compositionally biased region" description="Low complexity" evidence="11">
    <location>
        <begin position="417"/>
        <end position="427"/>
    </location>
</feature>
<evidence type="ECO:0000256" key="1">
    <source>
        <dbReference type="ARBA" id="ARBA00004604"/>
    </source>
</evidence>
<dbReference type="InterPro" id="IPR030387">
    <property type="entry name" value="G_Bms1/Tsr1_dom"/>
</dbReference>
<dbReference type="GO" id="GO:0003924">
    <property type="term" value="F:GTPase activity"/>
    <property type="evidence" value="ECO:0007669"/>
    <property type="project" value="InterPro"/>
</dbReference>
<dbReference type="Gene3D" id="3.40.50.300">
    <property type="entry name" value="P-loop containing nucleotide triphosphate hydrolases"/>
    <property type="match status" value="1"/>
</dbReference>
<dbReference type="CDD" id="cd01882">
    <property type="entry name" value="BMS1"/>
    <property type="match status" value="1"/>
</dbReference>
<dbReference type="KEGG" id="acan:ACA1_295370"/>
<dbReference type="GO" id="GO:0000479">
    <property type="term" value="P:endonucleolytic cleavage of tricistronic rRNA transcript (SSU-rRNA, 5.8S rRNA, LSU-rRNA)"/>
    <property type="evidence" value="ECO:0007669"/>
    <property type="project" value="TreeGrafter"/>
</dbReference>
<sequence>MEQQAAHPHRKPKAGPKAQKKKARQLSKQTNQPADNEAAKQRNPKAFALRSVASATRRTRRRLDQEEKKQHAPLVDRTPEEPPPVLVAVVGPPGVGKSTVIRSLVHHYTGQNLTKINGPITVVSGKKRRLTFFECPNDMNAMLDIAKVADLVLLVVDAHFGFEMETFEFLNVLQVHGFPRIMGVLTHMDEFKSAKTLKNTKKQMKHRFWTEIYQGAKLFYLTGLHVNGRYKKREVLNLGRFISVMKFRPLIWRNTHPYVLVDRVEDLTDPELKRSSNNTCPRDVTLYGWVRGTYLKPSTKVHVPGCGDFGLEELTALGDPCPLPSQERKRTLNEKDKLLYAPMSDIGNVAYDNDVVYINLHHPSAAAALEAAKQRAADDDEETELGEGDKMLKELQGLQAPLDKLLEESNVRFFGASSSAPARASMSVDDGEDDEDEDEDDDGDEEEDDDDEEDDEEDYDGAAARARNGRMPWANQEGEEGRQSAGLSFDDDDDEDDDGEDMDEEKEEGDMGAREAEKAARSRQLGIVAEWEAKLNLGGSSRSASLSSLIYGDDQGGSNKDKRDEAQDSSDDDGDEFFRPKKKNGAAAAADGKPNSASSAAAARRRGVAAMGAGEEEDSTKALRQADDPTLALLDSDRPDLDDLREQLRQRFTYAHEGTGPAQPADDAAGGGLGLDDDDDEDGDMKGGDGSDDEEDDDEDARLKAKLAMKRKFDDMYDGSKAEEGEANGGDVGGGLEEAAGTTVASAAASASKDGFASLSPEARAELEGVRAGAYVRLKVGGVPAEFVECFDPIYPVIVGGLLPSEENLGFVQARLKRHRWHKKILKTNDPLIFSLGWRRFQALPVYAIQDHNGRNRMLKYTPEHMHCVATFYGPITPPNTGLIAFQTLSNEKPSFRVSATGVVLELDQSFSIVKKLKLTGAPYKIMKNTAFIKGMFSSALEVARFEGAAIRTVSGIRGAIKKAAAQPPGAYRATFEDKVLMSDIVFLRTWFGVKVEKYYNPITSLLSGRGDQKKGTRWRAMKTVRELREERNIPVPNSADSHYRPITRERRVFNPLRIPASLQKDLPFASKPKDSKKRSKPTLGTKRKVVMEPHEKKVHTLLQQLNTMKNDQTKNMKLKKAEKRKKYLVEKKKEDAKLKEKQQEQKKRFFRTKSKLEERMKKNSGPHRGSGSKADAGDV</sequence>
<dbReference type="InterPro" id="IPR012948">
    <property type="entry name" value="AARP2CN"/>
</dbReference>
<dbReference type="InterPro" id="IPR000795">
    <property type="entry name" value="T_Tr_GTP-bd_dom"/>
</dbReference>
<dbReference type="GeneID" id="14926509"/>
<keyword evidence="4" id="KW-0547">Nucleotide-binding</keyword>
<dbReference type="GO" id="GO:0005654">
    <property type="term" value="C:nucleoplasm"/>
    <property type="evidence" value="ECO:0007669"/>
    <property type="project" value="UniProtKB-ARBA"/>
</dbReference>
<dbReference type="GO" id="GO:0005524">
    <property type="term" value="F:ATP binding"/>
    <property type="evidence" value="ECO:0007669"/>
    <property type="project" value="UniProtKB-KW"/>
</dbReference>
<feature type="compositionally biased region" description="Basic residues" evidence="11">
    <location>
        <begin position="1117"/>
        <end position="1127"/>
    </location>
</feature>
<feature type="region of interest" description="Disordered" evidence="11">
    <location>
        <begin position="717"/>
        <end position="737"/>
    </location>
</feature>
<feature type="compositionally biased region" description="Acidic residues" evidence="11">
    <location>
        <begin position="429"/>
        <end position="460"/>
    </location>
</feature>
<feature type="compositionally biased region" description="Acidic residues" evidence="11">
    <location>
        <begin position="690"/>
        <end position="700"/>
    </location>
</feature>
<proteinExistence type="inferred from homology"/>
<organism evidence="13 14">
    <name type="scientific">Acanthamoeba castellanii (strain ATCC 30010 / Neff)</name>
    <dbReference type="NCBI Taxonomy" id="1257118"/>
    <lineage>
        <taxon>Eukaryota</taxon>
        <taxon>Amoebozoa</taxon>
        <taxon>Discosea</taxon>
        <taxon>Longamoebia</taxon>
        <taxon>Centramoebida</taxon>
        <taxon>Acanthamoebidae</taxon>
        <taxon>Acanthamoeba</taxon>
    </lineage>
</organism>
<name>L8HJR5_ACACF</name>
<protein>
    <submittedName>
        <fullName evidence="13">Ribosome biogenesis protein</fullName>
    </submittedName>
</protein>
<evidence type="ECO:0000256" key="10">
    <source>
        <dbReference type="ARBA" id="ARBA00061391"/>
    </source>
</evidence>
<keyword evidence="8" id="KW-0539">Nucleus</keyword>
<dbReference type="InterPro" id="IPR037875">
    <property type="entry name" value="Bms1_N"/>
</dbReference>
<dbReference type="InterPro" id="IPR039761">
    <property type="entry name" value="Bms1/Tsr1"/>
</dbReference>
<feature type="compositionally biased region" description="Basic and acidic residues" evidence="11">
    <location>
        <begin position="635"/>
        <end position="649"/>
    </location>
</feature>
<evidence type="ECO:0000256" key="3">
    <source>
        <dbReference type="ARBA" id="ARBA00022553"/>
    </source>
</evidence>
<dbReference type="EMBL" id="KB007805">
    <property type="protein sequence ID" value="ELR25452.1"/>
    <property type="molecule type" value="Genomic_DNA"/>
</dbReference>
<comment type="catalytic activity">
    <reaction evidence="9">
        <text>GTP + H2O = GDP + phosphate + H(+)</text>
        <dbReference type="Rhea" id="RHEA:19669"/>
        <dbReference type="ChEBI" id="CHEBI:15377"/>
        <dbReference type="ChEBI" id="CHEBI:15378"/>
        <dbReference type="ChEBI" id="CHEBI:37565"/>
        <dbReference type="ChEBI" id="CHEBI:43474"/>
        <dbReference type="ChEBI" id="CHEBI:58189"/>
    </reaction>
    <physiologicalReaction direction="left-to-right" evidence="9">
        <dbReference type="Rhea" id="RHEA:19670"/>
    </physiologicalReaction>
</comment>
<evidence type="ECO:0000259" key="12">
    <source>
        <dbReference type="PROSITE" id="PS51714"/>
    </source>
</evidence>
<comment type="subcellular location">
    <subcellularLocation>
        <location evidence="1">Nucleus</location>
        <location evidence="1">Nucleolus</location>
    </subcellularLocation>
</comment>
<feature type="region of interest" description="Disordered" evidence="11">
    <location>
        <begin position="1064"/>
        <end position="1093"/>
    </location>
</feature>
<dbReference type="GO" id="GO:0034511">
    <property type="term" value="F:U3 snoRNA binding"/>
    <property type="evidence" value="ECO:0007669"/>
    <property type="project" value="TreeGrafter"/>
</dbReference>
<keyword evidence="2" id="KW-0690">Ribosome biogenesis</keyword>
<dbReference type="GO" id="GO:0030686">
    <property type="term" value="C:90S preribosome"/>
    <property type="evidence" value="ECO:0007669"/>
    <property type="project" value="TreeGrafter"/>
</dbReference>
<feature type="region of interest" description="Disordered" evidence="11">
    <location>
        <begin position="537"/>
        <end position="700"/>
    </location>
</feature>
<gene>
    <name evidence="13" type="ORF">ACA1_295370</name>
</gene>
<feature type="compositionally biased region" description="Basic and acidic residues" evidence="11">
    <location>
        <begin position="1128"/>
        <end position="1148"/>
    </location>
</feature>
<dbReference type="FunFam" id="3.40.50.300:FF:000105">
    <property type="entry name" value="BMS1 ribosome biogenesis factor"/>
    <property type="match status" value="1"/>
</dbReference>
<dbReference type="GO" id="GO:0032040">
    <property type="term" value="C:small-subunit processome"/>
    <property type="evidence" value="ECO:0007669"/>
    <property type="project" value="UniProtKB-ARBA"/>
</dbReference>
<dbReference type="Proteomes" id="UP000011083">
    <property type="component" value="Unassembled WGS sequence"/>
</dbReference>
<dbReference type="GO" id="GO:0005525">
    <property type="term" value="F:GTP binding"/>
    <property type="evidence" value="ECO:0007669"/>
    <property type="project" value="UniProtKB-KW"/>
</dbReference>
<feature type="region of interest" description="Disordered" evidence="11">
    <location>
        <begin position="417"/>
        <end position="523"/>
    </location>
</feature>
<feature type="compositionally biased region" description="Low complexity" evidence="11">
    <location>
        <begin position="537"/>
        <end position="549"/>
    </location>
</feature>
<dbReference type="SMART" id="SM00785">
    <property type="entry name" value="AARP2CN"/>
    <property type="match status" value="1"/>
</dbReference>
<feature type="compositionally biased region" description="Low complexity" evidence="11">
    <location>
        <begin position="585"/>
        <end position="613"/>
    </location>
</feature>
<feature type="compositionally biased region" description="Acidic residues" evidence="11">
    <location>
        <begin position="489"/>
        <end position="508"/>
    </location>
</feature>
<dbReference type="PANTHER" id="PTHR12858:SF2">
    <property type="entry name" value="RIBOSOME BIOGENESIS PROTEIN BMS1 HOMOLOG"/>
    <property type="match status" value="1"/>
</dbReference>
<dbReference type="Pfam" id="PF08142">
    <property type="entry name" value="AARP2CN"/>
    <property type="match status" value="1"/>
</dbReference>
<evidence type="ECO:0000256" key="2">
    <source>
        <dbReference type="ARBA" id="ARBA00022517"/>
    </source>
</evidence>
<dbReference type="VEuPathDB" id="AmoebaDB:ACA1_295370"/>
<keyword evidence="3" id="KW-0597">Phosphoprotein</keyword>
<dbReference type="AlphaFoldDB" id="L8HJR5"/>
<evidence type="ECO:0000256" key="5">
    <source>
        <dbReference type="ARBA" id="ARBA00022801"/>
    </source>
</evidence>
<dbReference type="GO" id="GO:0000462">
    <property type="term" value="P:maturation of SSU-rRNA from tricistronic rRNA transcript (SSU-rRNA, 5.8S rRNA, LSU-rRNA)"/>
    <property type="evidence" value="ECO:0007669"/>
    <property type="project" value="TreeGrafter"/>
</dbReference>
<feature type="compositionally biased region" description="Basic residues" evidence="11">
    <location>
        <begin position="7"/>
        <end position="25"/>
    </location>
</feature>
<evidence type="ECO:0000313" key="14">
    <source>
        <dbReference type="Proteomes" id="UP000011083"/>
    </source>
</evidence>
<evidence type="ECO:0000256" key="9">
    <source>
        <dbReference type="ARBA" id="ARBA00049117"/>
    </source>
</evidence>
<feature type="compositionally biased region" description="Basic and acidic residues" evidence="11">
    <location>
        <begin position="509"/>
        <end position="520"/>
    </location>
</feature>
<dbReference type="PROSITE" id="PS51714">
    <property type="entry name" value="G_BMS1"/>
    <property type="match status" value="1"/>
</dbReference>
<keyword evidence="14" id="KW-1185">Reference proteome</keyword>
<feature type="compositionally biased region" description="Basic residues" evidence="11">
    <location>
        <begin position="1075"/>
        <end position="1089"/>
    </location>
</feature>
<dbReference type="OrthoDB" id="10260897at2759"/>
<reference evidence="13 14" key="1">
    <citation type="journal article" date="2013" name="Genome Biol.">
        <title>Genome of Acanthamoeba castellanii highlights extensive lateral gene transfer and early evolution of tyrosine kinase signaling.</title>
        <authorList>
            <person name="Clarke M."/>
            <person name="Lohan A.J."/>
            <person name="Liu B."/>
            <person name="Lagkouvardos I."/>
            <person name="Roy S."/>
            <person name="Zafar N."/>
            <person name="Bertelli C."/>
            <person name="Schilde C."/>
            <person name="Kianianmomeni A."/>
            <person name="Burglin T.R."/>
            <person name="Frech C."/>
            <person name="Turcotte B."/>
            <person name="Kopec K.O."/>
            <person name="Synnott J.M."/>
            <person name="Choo C."/>
            <person name="Paponov I."/>
            <person name="Finkler A."/>
            <person name="Soon Heng Tan C."/>
            <person name="Hutchins A.P."/>
            <person name="Weinmeier T."/>
            <person name="Rattei T."/>
            <person name="Chu J.S."/>
            <person name="Gimenez G."/>
            <person name="Irimia M."/>
            <person name="Rigden D.J."/>
            <person name="Fitzpatrick D.A."/>
            <person name="Lorenzo-Morales J."/>
            <person name="Bateman A."/>
            <person name="Chiu C.H."/>
            <person name="Tang P."/>
            <person name="Hegemann P."/>
            <person name="Fromm H."/>
            <person name="Raoult D."/>
            <person name="Greub G."/>
            <person name="Miranda-Saavedra D."/>
            <person name="Chen N."/>
            <person name="Nash P."/>
            <person name="Ginger M.L."/>
            <person name="Horn M."/>
            <person name="Schaap P."/>
            <person name="Caler L."/>
            <person name="Loftus B."/>
        </authorList>
    </citation>
    <scope>NUCLEOTIDE SEQUENCE [LARGE SCALE GENOMIC DNA]</scope>
    <source>
        <strain evidence="13 14">Neff</strain>
    </source>
</reference>
<evidence type="ECO:0000313" key="13">
    <source>
        <dbReference type="EMBL" id="ELR25452.1"/>
    </source>
</evidence>
<dbReference type="InterPro" id="IPR027417">
    <property type="entry name" value="P-loop_NTPase"/>
</dbReference>
<evidence type="ECO:0000256" key="8">
    <source>
        <dbReference type="ARBA" id="ARBA00023242"/>
    </source>
</evidence>
<dbReference type="Pfam" id="PF04950">
    <property type="entry name" value="RIBIOP_C"/>
    <property type="match status" value="1"/>
</dbReference>
<dbReference type="SMART" id="SM01362">
    <property type="entry name" value="DUF663"/>
    <property type="match status" value="1"/>
</dbReference>
<feature type="domain" description="Bms1-type G" evidence="12">
    <location>
        <begin position="83"/>
        <end position="248"/>
    </location>
</feature>
<dbReference type="SUPFAM" id="SSF52540">
    <property type="entry name" value="P-loop containing nucleoside triphosphate hydrolases"/>
    <property type="match status" value="1"/>
</dbReference>
<evidence type="ECO:0000256" key="7">
    <source>
        <dbReference type="ARBA" id="ARBA00023134"/>
    </source>
</evidence>
<evidence type="ECO:0000256" key="4">
    <source>
        <dbReference type="ARBA" id="ARBA00022741"/>
    </source>
</evidence>
<feature type="compositionally biased region" description="Gly residues" evidence="11">
    <location>
        <begin position="727"/>
        <end position="736"/>
    </location>
</feature>
<feature type="region of interest" description="Disordered" evidence="11">
    <location>
        <begin position="1"/>
        <end position="83"/>
    </location>
</feature>
<dbReference type="Pfam" id="PF00009">
    <property type="entry name" value="GTP_EFTU"/>
    <property type="match status" value="1"/>
</dbReference>
<comment type="similarity">
    <text evidence="10">Belongs to the TRAFAC class translation factor GTPase superfamily. Bms1-like GTPase family. BMS1 subfamily.</text>
</comment>
<accession>L8HJR5</accession>
<dbReference type="PANTHER" id="PTHR12858">
    <property type="entry name" value="RIBOSOME BIOGENESIS PROTEIN"/>
    <property type="match status" value="1"/>
</dbReference>
<keyword evidence="5" id="KW-0378">Hydrolase</keyword>
<dbReference type="STRING" id="1257118.L8HJR5"/>
<evidence type="ECO:0000256" key="11">
    <source>
        <dbReference type="SAM" id="MobiDB-lite"/>
    </source>
</evidence>
<evidence type="ECO:0000256" key="6">
    <source>
        <dbReference type="ARBA" id="ARBA00022840"/>
    </source>
</evidence>
<dbReference type="InterPro" id="IPR007034">
    <property type="entry name" value="BMS1_TSR1_C"/>
</dbReference>
<dbReference type="OMA" id="KLHVPMV"/>
<feature type="region of interest" description="Disordered" evidence="11">
    <location>
        <begin position="1108"/>
        <end position="1180"/>
    </location>
</feature>
<keyword evidence="7" id="KW-0342">GTP-binding</keyword>
<keyword evidence="6" id="KW-0067">ATP-binding</keyword>